<gene>
    <name evidence="1" type="ORF">MNBD_ALPHA02-956</name>
</gene>
<reference evidence="1" key="1">
    <citation type="submission" date="2018-06" db="EMBL/GenBank/DDBJ databases">
        <authorList>
            <person name="Zhirakovskaya E."/>
        </authorList>
    </citation>
    <scope>NUCLEOTIDE SEQUENCE</scope>
</reference>
<organism evidence="1">
    <name type="scientific">hydrothermal vent metagenome</name>
    <dbReference type="NCBI Taxonomy" id="652676"/>
    <lineage>
        <taxon>unclassified sequences</taxon>
        <taxon>metagenomes</taxon>
        <taxon>ecological metagenomes</taxon>
    </lineage>
</organism>
<proteinExistence type="predicted"/>
<evidence type="ECO:0008006" key="2">
    <source>
        <dbReference type="Google" id="ProtNLM"/>
    </source>
</evidence>
<name>A0A3B0R6B1_9ZZZZ</name>
<dbReference type="EMBL" id="UOED01000029">
    <property type="protein sequence ID" value="VAV87729.1"/>
    <property type="molecule type" value="Genomic_DNA"/>
</dbReference>
<dbReference type="AlphaFoldDB" id="A0A3B0R6B1"/>
<accession>A0A3B0R6B1</accession>
<sequence>MKITDEILTAYLDGELAVDDIADVARQIDCSPELARRIKDLRRNDASVAQAYQAIDSKPMPAGILDMLDKFPQSQGKEPVEDVATVLPFKEKSTIRTQAPIWQMAMAASVMLFVGLGAGRYLVPPEPASADNILAQQNTGMIGPENNLFAVLESQPSAVPVTLAASGDTVVLPSMTFKTGDNRYCRAYSVTGRKSSSQNVACRVENAWVVKISVGSAGTSVSQDGLYQTASGEDNPAVTSVIRNLIKGDALDADDEQKVMKQNWR</sequence>
<protein>
    <recommendedName>
        <fullName evidence="2">Anti sigma-E protein RseA N-terminal domain-containing protein</fullName>
    </recommendedName>
</protein>
<evidence type="ECO:0000313" key="1">
    <source>
        <dbReference type="EMBL" id="VAV87729.1"/>
    </source>
</evidence>